<organism evidence="2 3">
    <name type="scientific">Macrosiphum euphorbiae</name>
    <name type="common">potato aphid</name>
    <dbReference type="NCBI Taxonomy" id="13131"/>
    <lineage>
        <taxon>Eukaryota</taxon>
        <taxon>Metazoa</taxon>
        <taxon>Ecdysozoa</taxon>
        <taxon>Arthropoda</taxon>
        <taxon>Hexapoda</taxon>
        <taxon>Insecta</taxon>
        <taxon>Pterygota</taxon>
        <taxon>Neoptera</taxon>
        <taxon>Paraneoptera</taxon>
        <taxon>Hemiptera</taxon>
        <taxon>Sternorrhyncha</taxon>
        <taxon>Aphidomorpha</taxon>
        <taxon>Aphidoidea</taxon>
        <taxon>Aphididae</taxon>
        <taxon>Macrosiphini</taxon>
        <taxon>Macrosiphum</taxon>
    </lineage>
</organism>
<accession>A0AAV0VU29</accession>
<name>A0AAV0VU29_9HEMI</name>
<keyword evidence="3" id="KW-1185">Reference proteome</keyword>
<protein>
    <recommendedName>
        <fullName evidence="1">HAT C-terminal dimerisation domain-containing protein</fullName>
    </recommendedName>
</protein>
<reference evidence="2 3" key="1">
    <citation type="submission" date="2023-01" db="EMBL/GenBank/DDBJ databases">
        <authorList>
            <person name="Whitehead M."/>
        </authorList>
    </citation>
    <scope>NUCLEOTIDE SEQUENCE [LARGE SCALE GENOMIC DNA]</scope>
</reference>
<evidence type="ECO:0000259" key="1">
    <source>
        <dbReference type="Pfam" id="PF05699"/>
    </source>
</evidence>
<dbReference type="SUPFAM" id="SSF53098">
    <property type="entry name" value="Ribonuclease H-like"/>
    <property type="match status" value="1"/>
</dbReference>
<feature type="domain" description="HAT C-terminal dimerisation" evidence="1">
    <location>
        <begin position="140"/>
        <end position="197"/>
    </location>
</feature>
<dbReference type="Proteomes" id="UP001160148">
    <property type="component" value="Unassembled WGS sequence"/>
</dbReference>
<dbReference type="InterPro" id="IPR008906">
    <property type="entry name" value="HATC_C_dom"/>
</dbReference>
<dbReference type="InterPro" id="IPR052958">
    <property type="entry name" value="IFN-induced_PKR_regulator"/>
</dbReference>
<dbReference type="Pfam" id="PF05699">
    <property type="entry name" value="Dimer_Tnp_hAT"/>
    <property type="match status" value="1"/>
</dbReference>
<evidence type="ECO:0000313" key="3">
    <source>
        <dbReference type="Proteomes" id="UP001160148"/>
    </source>
</evidence>
<dbReference type="InterPro" id="IPR012337">
    <property type="entry name" value="RNaseH-like_sf"/>
</dbReference>
<dbReference type="PANTHER" id="PTHR46289:SF14">
    <property type="entry name" value="DUF4371 DOMAIN-CONTAINING PROTEIN"/>
    <property type="match status" value="1"/>
</dbReference>
<evidence type="ECO:0000313" key="2">
    <source>
        <dbReference type="EMBL" id="CAI6347873.1"/>
    </source>
</evidence>
<dbReference type="EMBL" id="CARXXK010000001">
    <property type="protein sequence ID" value="CAI6347873.1"/>
    <property type="molecule type" value="Genomic_DNA"/>
</dbReference>
<dbReference type="PANTHER" id="PTHR46289">
    <property type="entry name" value="52 KDA REPRESSOR OF THE INHIBITOR OF THE PROTEIN KINASE-LIKE PROTEIN-RELATED"/>
    <property type="match status" value="1"/>
</dbReference>
<proteinExistence type="predicted"/>
<sequence>MDQLDVEIKLPRLNVNQKNRPNPSNINNCEDYYQITIFIPLLDSIIEDLKRRFYGQENQTIQTLTYFIPKNLTKWSQNINSTISTNIMVQKIKTSYTFLQVSDVLLMSEIDLWIQKWHSYDLKGQSVPENVFHALEECCETIYPTIKSLLIILAALPISTASAERSFSTLRRLKTWMRSRMGEERLTGLALLNTHRDISIDIEKIIDRFAAGKKRTIKLLL</sequence>
<dbReference type="GO" id="GO:0046983">
    <property type="term" value="F:protein dimerization activity"/>
    <property type="evidence" value="ECO:0007669"/>
    <property type="project" value="InterPro"/>
</dbReference>
<gene>
    <name evidence="2" type="ORF">MEUPH1_LOCUS4608</name>
</gene>
<dbReference type="AlphaFoldDB" id="A0AAV0VU29"/>
<comment type="caution">
    <text evidence="2">The sequence shown here is derived from an EMBL/GenBank/DDBJ whole genome shotgun (WGS) entry which is preliminary data.</text>
</comment>